<dbReference type="AlphaFoldDB" id="A0A1U7LQ09"/>
<feature type="domain" description="Spc7 kinetochore protein" evidence="7">
    <location>
        <begin position="609"/>
        <end position="913"/>
    </location>
</feature>
<protein>
    <submittedName>
        <fullName evidence="8">40S ribosomal protein S11-B</fullName>
    </submittedName>
</protein>
<dbReference type="SMART" id="SM00787">
    <property type="entry name" value="Spc7"/>
    <property type="match status" value="1"/>
</dbReference>
<dbReference type="InterPro" id="IPR040850">
    <property type="entry name" value="Knl1_RWD_C"/>
</dbReference>
<dbReference type="PANTHER" id="PTHR28260:SF1">
    <property type="entry name" value="SPINDLE POLE BODY COMPONENT SPC105"/>
    <property type="match status" value="1"/>
</dbReference>
<comment type="caution">
    <text evidence="8">The sequence shown here is derived from an EMBL/GenBank/DDBJ whole genome shotgun (WGS) entry which is preliminary data.</text>
</comment>
<comment type="similarity">
    <text evidence="1 4">Belongs to the universal ribosomal protein uS17 family.</text>
</comment>
<dbReference type="FunFam" id="2.40.50.1000:FF:000001">
    <property type="entry name" value="40S ribosomal protein S11"/>
    <property type="match status" value="1"/>
</dbReference>
<dbReference type="InterPro" id="IPR033338">
    <property type="entry name" value="Spc105/Spc7"/>
</dbReference>
<evidence type="ECO:0000256" key="1">
    <source>
        <dbReference type="ARBA" id="ARBA00010254"/>
    </source>
</evidence>
<dbReference type="PROSITE" id="PS00056">
    <property type="entry name" value="RIBOSOMAL_S17"/>
    <property type="match status" value="1"/>
</dbReference>
<dbReference type="PRINTS" id="PR00973">
    <property type="entry name" value="RIBOSOMALS17"/>
</dbReference>
<dbReference type="GO" id="GO:0000776">
    <property type="term" value="C:kinetochore"/>
    <property type="evidence" value="ECO:0007669"/>
    <property type="project" value="TreeGrafter"/>
</dbReference>
<evidence type="ECO:0000256" key="6">
    <source>
        <dbReference type="SAM" id="MobiDB-lite"/>
    </source>
</evidence>
<keyword evidence="9" id="KW-1185">Reference proteome</keyword>
<dbReference type="GO" id="GO:0034501">
    <property type="term" value="P:protein localization to kinetochore"/>
    <property type="evidence" value="ECO:0007669"/>
    <property type="project" value="TreeGrafter"/>
</dbReference>
<feature type="coiled-coil region" evidence="5">
    <location>
        <begin position="828"/>
        <end position="862"/>
    </location>
</feature>
<organism evidence="8 9">
    <name type="scientific">Neolecta irregularis (strain DAH-3)</name>
    <dbReference type="NCBI Taxonomy" id="1198029"/>
    <lineage>
        <taxon>Eukaryota</taxon>
        <taxon>Fungi</taxon>
        <taxon>Dikarya</taxon>
        <taxon>Ascomycota</taxon>
        <taxon>Taphrinomycotina</taxon>
        <taxon>Neolectales</taxon>
        <taxon>Neolectaceae</taxon>
        <taxon>Neolecta</taxon>
    </lineage>
</organism>
<dbReference type="Pfam" id="PF08317">
    <property type="entry name" value="Spc7"/>
    <property type="match status" value="1"/>
</dbReference>
<dbReference type="CDD" id="cd00364">
    <property type="entry name" value="Ribosomal_uS17"/>
    <property type="match status" value="1"/>
</dbReference>
<feature type="region of interest" description="Disordered" evidence="6">
    <location>
        <begin position="384"/>
        <end position="418"/>
    </location>
</feature>
<evidence type="ECO:0000256" key="3">
    <source>
        <dbReference type="ARBA" id="ARBA00023274"/>
    </source>
</evidence>
<keyword evidence="5" id="KW-0175">Coiled coil</keyword>
<feature type="compositionally biased region" description="Polar residues" evidence="6">
    <location>
        <begin position="137"/>
        <end position="165"/>
    </location>
</feature>
<dbReference type="NCBIfam" id="TIGR03630">
    <property type="entry name" value="uS17_arch"/>
    <property type="match status" value="1"/>
</dbReference>
<dbReference type="GO" id="GO:0006412">
    <property type="term" value="P:translation"/>
    <property type="evidence" value="ECO:0007669"/>
    <property type="project" value="InterPro"/>
</dbReference>
<proteinExistence type="inferred from homology"/>
<evidence type="ECO:0000256" key="4">
    <source>
        <dbReference type="RuleBase" id="RU003872"/>
    </source>
</evidence>
<dbReference type="Pfam" id="PF18210">
    <property type="entry name" value="Knl1_RWD_C"/>
    <property type="match status" value="1"/>
</dbReference>
<keyword evidence="3 4" id="KW-0687">Ribonucleoprotein</keyword>
<evidence type="ECO:0000259" key="7">
    <source>
        <dbReference type="SMART" id="SM00787"/>
    </source>
</evidence>
<evidence type="ECO:0000313" key="8">
    <source>
        <dbReference type="EMBL" id="OLL24632.1"/>
    </source>
</evidence>
<dbReference type="GO" id="GO:0007094">
    <property type="term" value="P:mitotic spindle assembly checkpoint signaling"/>
    <property type="evidence" value="ECO:0007669"/>
    <property type="project" value="TreeGrafter"/>
</dbReference>
<dbReference type="InterPro" id="IPR019979">
    <property type="entry name" value="Ribosomal_uS17_CS"/>
</dbReference>
<dbReference type="Proteomes" id="UP000186594">
    <property type="component" value="Unassembled WGS sequence"/>
</dbReference>
<evidence type="ECO:0000256" key="2">
    <source>
        <dbReference type="ARBA" id="ARBA00022980"/>
    </source>
</evidence>
<sequence length="1241" mass="140102">MEDQLPLQACKSLAFDKENQSPVPKSPPKRKTRARSLGGAQDDIAIELSRPLRTRESRASLAPGKGILKSTVSYHDDFQSNHTVIGVMAVALKEEEDKETDEEMNRRREKRKSLNRRVSFASHATVRTIPREEIPSTPVQTTPKDNSTKQSPGTPSQQRGTSQDSPLLGKKASRSLPTRQSPRRRSALAFSGPPNDNGEASMDLASDEPFQNAPVIATPSFLVNEIEYPENGEMTMDVTGTYFGFQKDQGLISQRTLMINGIDNRLNDEKGADLPTDFNGISPFGGTTMEFTNAFGQILQASPTRLLTQPNLLASPMFRSTSQDLNGEETPMSSPFIPLVPKSRTNQRFDIDFAQACSTRQGENTTLDMEETRIFGGFRASTGQARNSFQEDDQTSDMDLTRPFTLPKNISPAKGDDETLDMDFTRAFPQRVSEIDQCTIDMDFTRAFSGKPRQDKDFTVDMGTPRTSTPAKEDNLTIDMDLTQPISICRSNVDQSIDMNIMRGFFASPRRVQGHEDVTTDMDITRSIAAPPQRPMKPGQAAVDALLRKPSSGSSQRQSYPTLNSIKLGSPKAVNMLSKRKSIAAVEVFTPTKLSLNEALKKEVFGANIDTPTSSSKHLREMIKVMTPKRTERTPLMEVNLLKRTRDVDDEPSPIQKKRRITLPTLELYQHSCRELKNYITEGTNMCAQIEHDIFEEQPEMFREYIRADLETRSIMDAQFRLIKNYTRAQARGVWYVWREKLLEGLLVGLRDGLKNLVEDESILKDEKDKVNGVMPEIREHHSELKVRLAEAKRRKVAFMEMDKEEMDRIAVRIKVAETEAFTRKEEAMSIQQEVASITEKVKAVETQIQQAQNEIVSAEKVCEENRPVDFSQVILLRGKLEWIERCTGWKVLKASTGILVLKFKDEVKVVFSHGRGKIEWVGKASSEEVAVHYFIDLIQGKCVGSIPHVLLTVARDWSISHEIIRELYLLRLRHPVSYTIMTTSLSPKLRATARLFLSSSRAKVLIHFDISEKLLNEYPDFQSVETNVERVYGDLNLHEAEKSILGRVGGSGCEAYFWTALNSSVSGPPPKSSFDNTAELTIMATELTVQSERAFQKQPHIFQNAKITGAKKTKTARWYKDVGLGFKTPKEAISGDYIDKKCPFTGQISIRGRILTGEVKSTKMHRTIIIRREYLHYITKYNRYEKRHKNLAAHISPCFRAEVGDIVTVGQCRPLSKTVRFNVLRVEKKKGKAAKQFTKF</sequence>
<dbReference type="GO" id="GO:1990758">
    <property type="term" value="P:mitotic sister chromatid biorientation"/>
    <property type="evidence" value="ECO:0007669"/>
    <property type="project" value="TreeGrafter"/>
</dbReference>
<dbReference type="Pfam" id="PF16205">
    <property type="entry name" value="Ribosomal_S17_N"/>
    <property type="match status" value="1"/>
</dbReference>
<dbReference type="Gene3D" id="2.40.50.1000">
    <property type="match status" value="1"/>
</dbReference>
<dbReference type="InterPro" id="IPR028333">
    <property type="entry name" value="Ribosomal_uS17_arc/euk"/>
</dbReference>
<dbReference type="OrthoDB" id="10254436at2759"/>
<feature type="region of interest" description="Disordered" evidence="6">
    <location>
        <begin position="1"/>
        <end position="43"/>
    </location>
</feature>
<feature type="region of interest" description="Disordered" evidence="6">
    <location>
        <begin position="93"/>
        <end position="205"/>
    </location>
</feature>
<evidence type="ECO:0000256" key="5">
    <source>
        <dbReference type="SAM" id="Coils"/>
    </source>
</evidence>
<reference evidence="8 9" key="1">
    <citation type="submission" date="2016-04" db="EMBL/GenBank/DDBJ databases">
        <title>Evolutionary innovation and constraint leading to complex multicellularity in the Ascomycota.</title>
        <authorList>
            <person name="Cisse O."/>
            <person name="Nguyen A."/>
            <person name="Hewitt D.A."/>
            <person name="Jedd G."/>
            <person name="Stajich J.E."/>
        </authorList>
    </citation>
    <scope>NUCLEOTIDE SEQUENCE [LARGE SCALE GENOMIC DNA]</scope>
    <source>
        <strain evidence="8 9">DAH-3</strain>
    </source>
</reference>
<dbReference type="GO" id="GO:0003735">
    <property type="term" value="F:structural constituent of ribosome"/>
    <property type="evidence" value="ECO:0007669"/>
    <property type="project" value="InterPro"/>
</dbReference>
<keyword evidence="2 4" id="KW-0689">Ribosomal protein</keyword>
<evidence type="ECO:0000313" key="9">
    <source>
        <dbReference type="Proteomes" id="UP000186594"/>
    </source>
</evidence>
<dbReference type="OMA" id="WSISHEI"/>
<gene>
    <name evidence="8" type="ORF">NEOLI_003165</name>
</gene>
<dbReference type="EMBL" id="LXFE01000704">
    <property type="protein sequence ID" value="OLL24632.1"/>
    <property type="molecule type" value="Genomic_DNA"/>
</dbReference>
<dbReference type="InterPro" id="IPR000266">
    <property type="entry name" value="Ribosomal_uS17"/>
</dbReference>
<name>A0A1U7LQ09_NEOID</name>
<dbReference type="STRING" id="1198029.A0A1U7LQ09"/>
<dbReference type="SUPFAM" id="SSF50249">
    <property type="entry name" value="Nucleic acid-binding proteins"/>
    <property type="match status" value="1"/>
</dbReference>
<dbReference type="InterPro" id="IPR012340">
    <property type="entry name" value="NA-bd_OB-fold"/>
</dbReference>
<dbReference type="PANTHER" id="PTHR28260">
    <property type="entry name" value="SPINDLE POLE BODY COMPONENT SPC105"/>
    <property type="match status" value="1"/>
</dbReference>
<accession>A0A1U7LQ09</accession>
<dbReference type="Pfam" id="PF00366">
    <property type="entry name" value="Ribosomal_S17"/>
    <property type="match status" value="1"/>
</dbReference>
<dbReference type="GO" id="GO:0022627">
    <property type="term" value="C:cytosolic small ribosomal subunit"/>
    <property type="evidence" value="ECO:0007669"/>
    <property type="project" value="UniProtKB-ARBA"/>
</dbReference>
<dbReference type="InterPro" id="IPR032440">
    <property type="entry name" value="Ribosomal_uS17_N"/>
</dbReference>
<dbReference type="InterPro" id="IPR013253">
    <property type="entry name" value="Spc7_domain"/>
</dbReference>